<dbReference type="InParanoid" id="A0A1J7JYL0"/>
<proteinExistence type="predicted"/>
<dbReference type="InterPro" id="IPR029068">
    <property type="entry name" value="Glyas_Bleomycin-R_OHBP_Dase"/>
</dbReference>
<dbReference type="Pfam" id="PF13468">
    <property type="entry name" value="Glyoxalase_3"/>
    <property type="match status" value="1"/>
</dbReference>
<dbReference type="PANTHER" id="PTHR40265:SF1">
    <property type="entry name" value="GLYOXALASE-LIKE DOMAIN-CONTAINING PROTEIN"/>
    <property type="match status" value="1"/>
</dbReference>
<dbReference type="Proteomes" id="UP000182658">
    <property type="component" value="Unassembled WGS sequence"/>
</dbReference>
<feature type="domain" description="Glyoxalase-like" evidence="1">
    <location>
        <begin position="10"/>
        <end position="209"/>
    </location>
</feature>
<organism evidence="2 3">
    <name type="scientific">Coniochaeta ligniaria NRRL 30616</name>
    <dbReference type="NCBI Taxonomy" id="1408157"/>
    <lineage>
        <taxon>Eukaryota</taxon>
        <taxon>Fungi</taxon>
        <taxon>Dikarya</taxon>
        <taxon>Ascomycota</taxon>
        <taxon>Pezizomycotina</taxon>
        <taxon>Sordariomycetes</taxon>
        <taxon>Sordariomycetidae</taxon>
        <taxon>Coniochaetales</taxon>
        <taxon>Coniochaetaceae</taxon>
        <taxon>Coniochaeta</taxon>
    </lineage>
</organism>
<sequence>MSQRVSSPVLDHIVILVSSHFLANIPSWLTDSLTILPGGTHADGLTENKLIVLEDGVYFELIAFVEGVDPDKRRSHRWGQSTEGQIIDWACTLLQEGSDANPEEQFTAVQDRIRSAQTGFNYTDPVPGGRITPDGTLLKWAISTAHVDKTGPSVDLQLAGGELPFWCIDRTPRHVRVPHTNPDNVKHPSGAVGVATVSVFVKGSDKVSHLRHVYDAIANKSGKLLAVEGVDSAYNWKVEVPFPNSGTHSGIILRKWSEESLDTRSLTSEEVHISIALFTRDRSGRLEGSIGKDRHLVIDLIPLAEKDLA</sequence>
<dbReference type="InterPro" id="IPR025870">
    <property type="entry name" value="Glyoxalase-like_dom"/>
</dbReference>
<dbReference type="EMBL" id="KV875094">
    <property type="protein sequence ID" value="OIW32914.1"/>
    <property type="molecule type" value="Genomic_DNA"/>
</dbReference>
<dbReference type="AlphaFoldDB" id="A0A1J7JYL0"/>
<dbReference type="OrthoDB" id="408973at2759"/>
<accession>A0A1J7JYL0</accession>
<evidence type="ECO:0000313" key="2">
    <source>
        <dbReference type="EMBL" id="OIW32914.1"/>
    </source>
</evidence>
<gene>
    <name evidence="2" type="ORF">CONLIGDRAFT_695182</name>
</gene>
<reference evidence="2 3" key="1">
    <citation type="submission" date="2016-10" db="EMBL/GenBank/DDBJ databases">
        <title>Draft genome sequence of Coniochaeta ligniaria NRRL30616, a lignocellulolytic fungus for bioabatement of inhibitors in plant biomass hydrolysates.</title>
        <authorList>
            <consortium name="DOE Joint Genome Institute"/>
            <person name="Jimenez D.J."/>
            <person name="Hector R.E."/>
            <person name="Riley R."/>
            <person name="Sun H."/>
            <person name="Grigoriev I.V."/>
            <person name="Van Elsas J.D."/>
            <person name="Nichols N.N."/>
        </authorList>
    </citation>
    <scope>NUCLEOTIDE SEQUENCE [LARGE SCALE GENOMIC DNA]</scope>
    <source>
        <strain evidence="2 3">NRRL 30616</strain>
    </source>
</reference>
<keyword evidence="3" id="KW-1185">Reference proteome</keyword>
<dbReference type="Gene3D" id="3.10.180.10">
    <property type="entry name" value="2,3-Dihydroxybiphenyl 1,2-Dioxygenase, domain 1"/>
    <property type="match status" value="1"/>
</dbReference>
<dbReference type="PANTHER" id="PTHR40265">
    <property type="entry name" value="BLL2707 PROTEIN"/>
    <property type="match status" value="1"/>
</dbReference>
<protein>
    <recommendedName>
        <fullName evidence="1">Glyoxalase-like domain-containing protein</fullName>
    </recommendedName>
</protein>
<evidence type="ECO:0000313" key="3">
    <source>
        <dbReference type="Proteomes" id="UP000182658"/>
    </source>
</evidence>
<evidence type="ECO:0000259" key="1">
    <source>
        <dbReference type="Pfam" id="PF13468"/>
    </source>
</evidence>
<name>A0A1J7JYL0_9PEZI</name>